<organism evidence="3 4">
    <name type="scientific">Algicella marina</name>
    <dbReference type="NCBI Taxonomy" id="2683284"/>
    <lineage>
        <taxon>Bacteria</taxon>
        <taxon>Pseudomonadati</taxon>
        <taxon>Pseudomonadota</taxon>
        <taxon>Alphaproteobacteria</taxon>
        <taxon>Rhodobacterales</taxon>
        <taxon>Paracoccaceae</taxon>
        <taxon>Algicella</taxon>
    </lineage>
</organism>
<dbReference type="AlphaFoldDB" id="A0A6P1T2G0"/>
<dbReference type="KEGG" id="amaq:GO499_12765"/>
<evidence type="ECO:0000259" key="2">
    <source>
        <dbReference type="Pfam" id="PF13400"/>
    </source>
</evidence>
<keyword evidence="1" id="KW-0812">Transmembrane</keyword>
<gene>
    <name evidence="3" type="ORF">GO499_12765</name>
</gene>
<protein>
    <recommendedName>
        <fullName evidence="2">Putative Flp pilus-assembly TadG-like N-terminal domain-containing protein</fullName>
    </recommendedName>
</protein>
<feature type="transmembrane region" description="Helical" evidence="1">
    <location>
        <begin position="14"/>
        <end position="34"/>
    </location>
</feature>
<dbReference type="EMBL" id="CP046620">
    <property type="protein sequence ID" value="QHQ35980.1"/>
    <property type="molecule type" value="Genomic_DNA"/>
</dbReference>
<dbReference type="InterPro" id="IPR036465">
    <property type="entry name" value="vWFA_dom_sf"/>
</dbReference>
<keyword evidence="4" id="KW-1185">Reference proteome</keyword>
<name>A0A6P1T2G0_9RHOB</name>
<evidence type="ECO:0000313" key="3">
    <source>
        <dbReference type="EMBL" id="QHQ35980.1"/>
    </source>
</evidence>
<dbReference type="RefSeq" id="WP_161862537.1">
    <property type="nucleotide sequence ID" value="NZ_CP046620.1"/>
</dbReference>
<feature type="domain" description="Putative Flp pilus-assembly TadG-like N-terminal" evidence="2">
    <location>
        <begin position="13"/>
        <end position="57"/>
    </location>
</feature>
<evidence type="ECO:0000256" key="1">
    <source>
        <dbReference type="SAM" id="Phobius"/>
    </source>
</evidence>
<proteinExistence type="predicted"/>
<keyword evidence="1" id="KW-1133">Transmembrane helix</keyword>
<evidence type="ECO:0000313" key="4">
    <source>
        <dbReference type="Proteomes" id="UP000464495"/>
    </source>
</evidence>
<dbReference type="InterPro" id="IPR028087">
    <property type="entry name" value="Tad_N"/>
</dbReference>
<reference evidence="3 4" key="1">
    <citation type="submission" date="2019-12" db="EMBL/GenBank/DDBJ databases">
        <title>Complete genome sequence of Algicella marina strain 9Alg 56(T) isolated from the red alga Tichocarpus crinitus.</title>
        <authorList>
            <person name="Kim S.-G."/>
            <person name="Nedashkovskaya O.I."/>
        </authorList>
    </citation>
    <scope>NUCLEOTIDE SEQUENCE [LARGE SCALE GENOMIC DNA]</scope>
    <source>
        <strain evidence="3 4">9Alg 56</strain>
    </source>
</reference>
<dbReference type="Pfam" id="PF13400">
    <property type="entry name" value="Tad"/>
    <property type="match status" value="1"/>
</dbReference>
<dbReference type="Proteomes" id="UP000464495">
    <property type="component" value="Chromosome"/>
</dbReference>
<sequence length="547" mass="60909">MDKLKQTLRDEDGAIMPMIVLLFLTMVVMTGMGVDFMRHEAARADLQNALDRGVLAATSLSQTLAQREEGKSQEQLEQEKKELILSYMKARTFDRAVPAVNVRIPDGLADYESAVEASASYDLDTFFLKIAGFGEMKIPAASYAEQRRLDIEIALVLDVSGSMLSSSNVPVDPNNPRGAKKIRMQAMQDAVTGFTTDLFEDQELGQTLVSVVPYTSNSSANAFMAEHFNLQPVKDFLFVHDYSYCFQFNTEGTGGNSTVRNNPDFSRVEIRGSLGDVSHRQQQHFPEVTRGQGQYYFNNEHRYGCPVAENRIMPYATNASDVVSMVNGMKAENYTATYSGVKWAAALLDTSSRGLVTDMIDHSHGPTDPRASVALPSEYDGWPHDYTDNTAHKYLIIMTDGRNTQQRRIINDSDYYSPTPGYSDWRLRREQRERLERWNNAWFGDNNDGLKDSEAVVNNVEGDNLTEMICDAAKESAGGGNLTIFTITYALSNDTAGNAARDVMRHCATDASTDFFDIGAGDDPKDAFDAIQTRLTLLKLSLNDDDR</sequence>
<keyword evidence="1" id="KW-0472">Membrane</keyword>
<accession>A0A6P1T2G0</accession>
<dbReference type="Gene3D" id="3.40.50.410">
    <property type="entry name" value="von Willebrand factor, type A domain"/>
    <property type="match status" value="1"/>
</dbReference>
<dbReference type="SUPFAM" id="SSF53300">
    <property type="entry name" value="vWA-like"/>
    <property type="match status" value="1"/>
</dbReference>